<dbReference type="RefSeq" id="WP_290705195.1">
    <property type="nucleotide sequence ID" value="NZ_BAAAVS010000001.1"/>
</dbReference>
<dbReference type="EMBL" id="BAAAVS010000001">
    <property type="protein sequence ID" value="GAA3023759.1"/>
    <property type="molecule type" value="Genomic_DNA"/>
</dbReference>
<keyword evidence="2" id="KW-1185">Reference proteome</keyword>
<evidence type="ECO:0000313" key="1">
    <source>
        <dbReference type="EMBL" id="GAA3023759.1"/>
    </source>
</evidence>
<sequence length="273" mass="28746">MSDTAGARDLWVRAVALGMRGAVARGQTCLNAAQEAVGRSEDAADRALLSLLSSTRASWLRQSGRHRLALVPDGRAALLAAVSSTGRDDDGWGRAAMGDALIGLAADNLGLGRFDASSRLLDRARTTVAGDRRGGLVPNEWIVDRRVALRWHWVSAENALYRGEVQAGRRWAREAERLARDCPSAHHRIKTRLIAAAATAAGGDIDEAAAEAGAVIIAADAAGLLPLRWAGSQMLAALDPSPAATRRVDESTAALAALGFFPGGDFNGRWAGR</sequence>
<comment type="caution">
    <text evidence="1">The sequence shown here is derived from an EMBL/GenBank/DDBJ whole genome shotgun (WGS) entry which is preliminary data.</text>
</comment>
<reference evidence="1 2" key="1">
    <citation type="journal article" date="2019" name="Int. J. Syst. Evol. Microbiol.">
        <title>The Global Catalogue of Microorganisms (GCM) 10K type strain sequencing project: providing services to taxonomists for standard genome sequencing and annotation.</title>
        <authorList>
            <consortium name="The Broad Institute Genomics Platform"/>
            <consortium name="The Broad Institute Genome Sequencing Center for Infectious Disease"/>
            <person name="Wu L."/>
            <person name="Ma J."/>
        </authorList>
    </citation>
    <scope>NUCLEOTIDE SEQUENCE [LARGE SCALE GENOMIC DNA]</scope>
    <source>
        <strain evidence="1 2">JCM 14234</strain>
    </source>
</reference>
<protein>
    <submittedName>
        <fullName evidence="1">Uncharacterized protein</fullName>
    </submittedName>
</protein>
<dbReference type="Proteomes" id="UP001501035">
    <property type="component" value="Unassembled WGS sequence"/>
</dbReference>
<organism evidence="1 2">
    <name type="scientific">Gordonia defluvii</name>
    <dbReference type="NCBI Taxonomy" id="283718"/>
    <lineage>
        <taxon>Bacteria</taxon>
        <taxon>Bacillati</taxon>
        <taxon>Actinomycetota</taxon>
        <taxon>Actinomycetes</taxon>
        <taxon>Mycobacteriales</taxon>
        <taxon>Gordoniaceae</taxon>
        <taxon>Gordonia</taxon>
    </lineage>
</organism>
<name>A0ABN3YA26_9ACTN</name>
<evidence type="ECO:0000313" key="2">
    <source>
        <dbReference type="Proteomes" id="UP001501035"/>
    </source>
</evidence>
<accession>A0ABN3YA26</accession>
<gene>
    <name evidence="1" type="ORF">GCM10010528_02240</name>
</gene>
<proteinExistence type="predicted"/>